<dbReference type="Pfam" id="PF04117">
    <property type="entry name" value="Mpv17_PMP22"/>
    <property type="match status" value="1"/>
</dbReference>
<evidence type="ECO:0000256" key="4">
    <source>
        <dbReference type="ARBA" id="ARBA00022989"/>
    </source>
</evidence>
<sequence length="192" mass="21835">MTKYASFLSWYKAKLDSHPLLTKGITSGVICATGDGLCQYLSPPPQKSSDETTTFDYWRSFRFFVMGSLWVAPCTHYWYSFLNLRLFPGPSTLVTVSKRVLVDQFGFAVLFQPSFMSLLWFMEGRNGTQIQEQLVQVVPTVLVANWSLWIPAMSINFAYVPVQFQVLFGNVVALLWNTYLSYKSAQSSDDNS</sequence>
<dbReference type="Proteomes" id="UP001295423">
    <property type="component" value="Unassembled WGS sequence"/>
</dbReference>
<feature type="transmembrane region" description="Helical" evidence="6">
    <location>
        <begin position="63"/>
        <end position="81"/>
    </location>
</feature>
<dbReference type="AlphaFoldDB" id="A0AAD2CJ52"/>
<keyword evidence="3 6" id="KW-0812">Transmembrane</keyword>
<keyword evidence="5 6" id="KW-0472">Membrane</keyword>
<feature type="transmembrane region" description="Helical" evidence="6">
    <location>
        <begin position="101"/>
        <end position="122"/>
    </location>
</feature>
<dbReference type="PANTHER" id="PTHR11266:SF80">
    <property type="entry name" value="PEROXISOMAL MEMBRANE PROTEIN 2"/>
    <property type="match status" value="1"/>
</dbReference>
<reference evidence="7" key="1">
    <citation type="submission" date="2023-08" db="EMBL/GenBank/DDBJ databases">
        <authorList>
            <person name="Audoor S."/>
            <person name="Bilcke G."/>
        </authorList>
    </citation>
    <scope>NUCLEOTIDE SEQUENCE</scope>
</reference>
<evidence type="ECO:0000256" key="1">
    <source>
        <dbReference type="ARBA" id="ARBA00004141"/>
    </source>
</evidence>
<comment type="similarity">
    <text evidence="2 6">Belongs to the peroxisomal membrane protein PXMP2/4 family.</text>
</comment>
<feature type="transmembrane region" description="Helical" evidence="6">
    <location>
        <begin position="134"/>
        <end position="152"/>
    </location>
</feature>
<dbReference type="GO" id="GO:0016020">
    <property type="term" value="C:membrane"/>
    <property type="evidence" value="ECO:0007669"/>
    <property type="project" value="UniProtKB-SubCell"/>
</dbReference>
<proteinExistence type="inferred from homology"/>
<dbReference type="EMBL" id="CAKOGP040000358">
    <property type="protein sequence ID" value="CAJ1934679.1"/>
    <property type="molecule type" value="Genomic_DNA"/>
</dbReference>
<comment type="subcellular location">
    <subcellularLocation>
        <location evidence="1">Membrane</location>
        <topology evidence="1">Multi-pass membrane protein</topology>
    </subcellularLocation>
</comment>
<dbReference type="GO" id="GO:0005737">
    <property type="term" value="C:cytoplasm"/>
    <property type="evidence" value="ECO:0007669"/>
    <property type="project" value="TreeGrafter"/>
</dbReference>
<evidence type="ECO:0000256" key="2">
    <source>
        <dbReference type="ARBA" id="ARBA00006824"/>
    </source>
</evidence>
<gene>
    <name evidence="7" type="ORF">CYCCA115_LOCUS4019</name>
</gene>
<dbReference type="PANTHER" id="PTHR11266">
    <property type="entry name" value="PEROXISOMAL MEMBRANE PROTEIN 2, PXMP2 MPV17"/>
    <property type="match status" value="1"/>
</dbReference>
<name>A0AAD2CJ52_9STRA</name>
<comment type="caution">
    <text evidence="7">The sequence shown here is derived from an EMBL/GenBank/DDBJ whole genome shotgun (WGS) entry which is preliminary data.</text>
</comment>
<evidence type="ECO:0000256" key="6">
    <source>
        <dbReference type="RuleBase" id="RU363053"/>
    </source>
</evidence>
<evidence type="ECO:0000313" key="8">
    <source>
        <dbReference type="Proteomes" id="UP001295423"/>
    </source>
</evidence>
<evidence type="ECO:0008006" key="9">
    <source>
        <dbReference type="Google" id="ProtNLM"/>
    </source>
</evidence>
<evidence type="ECO:0000256" key="3">
    <source>
        <dbReference type="ARBA" id="ARBA00022692"/>
    </source>
</evidence>
<keyword evidence="4 6" id="KW-1133">Transmembrane helix</keyword>
<evidence type="ECO:0000313" key="7">
    <source>
        <dbReference type="EMBL" id="CAJ1934679.1"/>
    </source>
</evidence>
<dbReference type="InterPro" id="IPR007248">
    <property type="entry name" value="Mpv17_PMP22"/>
</dbReference>
<protein>
    <recommendedName>
        <fullName evidence="9">Peroxisomal membrane protein MPV17</fullName>
    </recommendedName>
</protein>
<evidence type="ECO:0000256" key="5">
    <source>
        <dbReference type="ARBA" id="ARBA00023136"/>
    </source>
</evidence>
<accession>A0AAD2CJ52</accession>
<feature type="transmembrane region" description="Helical" evidence="6">
    <location>
        <begin position="158"/>
        <end position="176"/>
    </location>
</feature>
<organism evidence="7 8">
    <name type="scientific">Cylindrotheca closterium</name>
    <dbReference type="NCBI Taxonomy" id="2856"/>
    <lineage>
        <taxon>Eukaryota</taxon>
        <taxon>Sar</taxon>
        <taxon>Stramenopiles</taxon>
        <taxon>Ochrophyta</taxon>
        <taxon>Bacillariophyta</taxon>
        <taxon>Bacillariophyceae</taxon>
        <taxon>Bacillariophycidae</taxon>
        <taxon>Bacillariales</taxon>
        <taxon>Bacillariaceae</taxon>
        <taxon>Cylindrotheca</taxon>
    </lineage>
</organism>
<keyword evidence="8" id="KW-1185">Reference proteome</keyword>